<reference evidence="3 4" key="1">
    <citation type="submission" date="2024-04" db="EMBL/GenBank/DDBJ databases">
        <authorList>
            <person name="Waldvogel A.-M."/>
            <person name="Schoenle A."/>
        </authorList>
    </citation>
    <scope>NUCLEOTIDE SEQUENCE [LARGE SCALE GENOMIC DNA]</scope>
</reference>
<dbReference type="EMBL" id="OZ035836">
    <property type="protein sequence ID" value="CAL1581085.1"/>
    <property type="molecule type" value="Genomic_DNA"/>
</dbReference>
<dbReference type="PANTHER" id="PTHR44791:SF1">
    <property type="entry name" value="TELOMERASE PROTEIN COMPONENT 1"/>
    <property type="match status" value="1"/>
</dbReference>
<feature type="repeat" description="WD" evidence="1">
    <location>
        <begin position="231"/>
        <end position="250"/>
    </location>
</feature>
<name>A0AAV2JZA0_KNICA</name>
<dbReference type="Proteomes" id="UP001497482">
    <property type="component" value="Chromosome 14"/>
</dbReference>
<sequence>MESRAEPWSPGQNHGVPDRTMESREEPWSPGQNHGVPGRTMESRAEPWSPGQNHGVPDRTMESREEPWSPGLNHGVPDRTMESRTEPWSPGQNHGVPDRTMESRAEPWSPGRNHGVPGGTMESRAEPWSPGQNHGVPDRTMESRTEPWSPGQNHGVPGGTMESRAEPWSPGQNHGVPDRTMESRTEPWSPGQNHGVPDRTMESRTEPWSPGQNHGETIHTCALLTDGKDSDPEDLTVVTASDDGTVRVWNPLQVEHCGTFTGHSAAIRGLVPVPVPVRGLDPDSQRSEFLTVSADGSMRRWDWSKEAPSLRQGSVSALSFCQRTSLLAAGFESGSVEFWFNNHRVGTKQVSKAAVTALCWIPEEQVAVSFTEPHVDVFRVHWNQDSVSAVMVKSYRVEEPITRLHFCSVLLGVSRDALILDVLTTDSENWRHRINNWQKHMRFLDLVPNDEKSVWFLGEHERDLTLAFMVSLNTV</sequence>
<dbReference type="InterPro" id="IPR015943">
    <property type="entry name" value="WD40/YVTN_repeat-like_dom_sf"/>
</dbReference>
<dbReference type="Pfam" id="PF00400">
    <property type="entry name" value="WD40"/>
    <property type="match status" value="2"/>
</dbReference>
<evidence type="ECO:0000256" key="1">
    <source>
        <dbReference type="PROSITE-ProRule" id="PRU00221"/>
    </source>
</evidence>
<feature type="compositionally biased region" description="Basic and acidic residues" evidence="2">
    <location>
        <begin position="56"/>
        <end position="67"/>
    </location>
</feature>
<dbReference type="GO" id="GO:0003720">
    <property type="term" value="F:telomerase activity"/>
    <property type="evidence" value="ECO:0007669"/>
    <property type="project" value="TreeGrafter"/>
</dbReference>
<dbReference type="PROSITE" id="PS50082">
    <property type="entry name" value="WD_REPEATS_2"/>
    <property type="match status" value="1"/>
</dbReference>
<dbReference type="GO" id="GO:0000722">
    <property type="term" value="P:telomere maintenance via recombination"/>
    <property type="evidence" value="ECO:0007669"/>
    <property type="project" value="TreeGrafter"/>
</dbReference>
<dbReference type="PANTHER" id="PTHR44791">
    <property type="entry name" value="TELOMERASE PROTEIN COMPONENT 1 TEP1"/>
    <property type="match status" value="1"/>
</dbReference>
<organism evidence="3 4">
    <name type="scientific">Knipowitschia caucasica</name>
    <name type="common">Caucasian dwarf goby</name>
    <name type="synonym">Pomatoschistus caucasicus</name>
    <dbReference type="NCBI Taxonomy" id="637954"/>
    <lineage>
        <taxon>Eukaryota</taxon>
        <taxon>Metazoa</taxon>
        <taxon>Chordata</taxon>
        <taxon>Craniata</taxon>
        <taxon>Vertebrata</taxon>
        <taxon>Euteleostomi</taxon>
        <taxon>Actinopterygii</taxon>
        <taxon>Neopterygii</taxon>
        <taxon>Teleostei</taxon>
        <taxon>Neoteleostei</taxon>
        <taxon>Acanthomorphata</taxon>
        <taxon>Gobiaria</taxon>
        <taxon>Gobiiformes</taxon>
        <taxon>Gobioidei</taxon>
        <taxon>Gobiidae</taxon>
        <taxon>Gobiinae</taxon>
        <taxon>Knipowitschia</taxon>
    </lineage>
</organism>
<keyword evidence="4" id="KW-1185">Reference proteome</keyword>
<evidence type="ECO:0000313" key="4">
    <source>
        <dbReference type="Proteomes" id="UP001497482"/>
    </source>
</evidence>
<accession>A0AAV2JZA0</accession>
<dbReference type="AlphaFoldDB" id="A0AAV2JZA0"/>
<feature type="compositionally biased region" description="Basic and acidic residues" evidence="2">
    <location>
        <begin position="136"/>
        <end position="145"/>
    </location>
</feature>
<evidence type="ECO:0000256" key="2">
    <source>
        <dbReference type="SAM" id="MobiDB-lite"/>
    </source>
</evidence>
<feature type="compositionally biased region" description="Basic and acidic residues" evidence="2">
    <location>
        <begin position="16"/>
        <end position="27"/>
    </location>
</feature>
<dbReference type="InterPro" id="IPR001680">
    <property type="entry name" value="WD40_rpt"/>
</dbReference>
<dbReference type="SMART" id="SM00320">
    <property type="entry name" value="WD40"/>
    <property type="match status" value="4"/>
</dbReference>
<protein>
    <submittedName>
        <fullName evidence="3">Uncharacterized protein</fullName>
    </submittedName>
</protein>
<keyword evidence="1" id="KW-0853">WD repeat</keyword>
<dbReference type="GO" id="GO:0070034">
    <property type="term" value="F:telomerase RNA binding"/>
    <property type="evidence" value="ECO:0007669"/>
    <property type="project" value="TreeGrafter"/>
</dbReference>
<evidence type="ECO:0000313" key="3">
    <source>
        <dbReference type="EMBL" id="CAL1581085.1"/>
    </source>
</evidence>
<dbReference type="Gene3D" id="2.130.10.10">
    <property type="entry name" value="YVTN repeat-like/Quinoprotein amine dehydrogenase"/>
    <property type="match status" value="1"/>
</dbReference>
<feature type="compositionally biased region" description="Basic and acidic residues" evidence="2">
    <location>
        <begin position="96"/>
        <end position="105"/>
    </location>
</feature>
<gene>
    <name evidence="3" type="ORF">KC01_LOCUS11859</name>
</gene>
<feature type="compositionally biased region" description="Basic and acidic residues" evidence="2">
    <location>
        <begin position="196"/>
        <end position="205"/>
    </location>
</feature>
<dbReference type="SUPFAM" id="SSF50978">
    <property type="entry name" value="WD40 repeat-like"/>
    <property type="match status" value="1"/>
</dbReference>
<proteinExistence type="predicted"/>
<feature type="compositionally biased region" description="Basic and acidic residues" evidence="2">
    <location>
        <begin position="76"/>
        <end position="85"/>
    </location>
</feature>
<feature type="region of interest" description="Disordered" evidence="2">
    <location>
        <begin position="1"/>
        <end position="216"/>
    </location>
</feature>
<feature type="compositionally biased region" description="Basic and acidic residues" evidence="2">
    <location>
        <begin position="176"/>
        <end position="185"/>
    </location>
</feature>
<dbReference type="GO" id="GO:0005697">
    <property type="term" value="C:telomerase holoenzyme complex"/>
    <property type="evidence" value="ECO:0007669"/>
    <property type="project" value="TreeGrafter"/>
</dbReference>
<dbReference type="InterPro" id="IPR036322">
    <property type="entry name" value="WD40_repeat_dom_sf"/>
</dbReference>
<dbReference type="InterPro" id="IPR052652">
    <property type="entry name" value="Telomerase_Complex_Comp"/>
</dbReference>